<dbReference type="PANTHER" id="PTHR11461">
    <property type="entry name" value="SERINE PROTEASE INHIBITOR, SERPIN"/>
    <property type="match status" value="1"/>
</dbReference>
<gene>
    <name evidence="3" type="ORF">AQUCO_00600084v1</name>
</gene>
<dbReference type="Gene3D" id="3.30.497.10">
    <property type="entry name" value="Antithrombin, subunit I, domain 2"/>
    <property type="match status" value="1"/>
</dbReference>
<evidence type="ECO:0000256" key="1">
    <source>
        <dbReference type="ARBA" id="ARBA00009500"/>
    </source>
</evidence>
<dbReference type="STRING" id="218851.A0A2G5EN30"/>
<dbReference type="InterPro" id="IPR042185">
    <property type="entry name" value="Serpin_sf_2"/>
</dbReference>
<comment type="similarity">
    <text evidence="1">Belongs to the serpin family.</text>
</comment>
<dbReference type="GO" id="GO:0005615">
    <property type="term" value="C:extracellular space"/>
    <property type="evidence" value="ECO:0007669"/>
    <property type="project" value="InterPro"/>
</dbReference>
<dbReference type="PANTHER" id="PTHR11461:SF211">
    <property type="entry name" value="GH10112P-RELATED"/>
    <property type="match status" value="1"/>
</dbReference>
<feature type="domain" description="Serpin" evidence="2">
    <location>
        <begin position="8"/>
        <end position="192"/>
    </location>
</feature>
<dbReference type="SUPFAM" id="SSF56574">
    <property type="entry name" value="Serpins"/>
    <property type="match status" value="1"/>
</dbReference>
<dbReference type="GO" id="GO:0004867">
    <property type="term" value="F:serine-type endopeptidase inhibitor activity"/>
    <property type="evidence" value="ECO:0007669"/>
    <property type="project" value="InterPro"/>
</dbReference>
<protein>
    <recommendedName>
        <fullName evidence="2">Serpin domain-containing protein</fullName>
    </recommendedName>
</protein>
<evidence type="ECO:0000313" key="4">
    <source>
        <dbReference type="Proteomes" id="UP000230069"/>
    </source>
</evidence>
<sequence>MAKNYQLREAKDKNFVFPPCSVQLALSLLANGSNCSTLKEFLAMLEAKDLNYLNTTGKELTDLLLGSTDEEGPQKFFLGGVWIDKSYNINLSFKTIAENIYQTKADFLMGASIMWGANNVIVEANRIIKEATHGLIKNLLGPNSLDTRIRLLLANALYFKGTWYENFDKMRTKDSEFYLLDGNSVQVPFMTSNSLDH</sequence>
<reference evidence="3 4" key="1">
    <citation type="submission" date="2017-09" db="EMBL/GenBank/DDBJ databases">
        <title>WGS assembly of Aquilegia coerulea Goldsmith.</title>
        <authorList>
            <person name="Hodges S."/>
            <person name="Kramer E."/>
            <person name="Nordborg M."/>
            <person name="Tomkins J."/>
            <person name="Borevitz J."/>
            <person name="Derieg N."/>
            <person name="Yan J."/>
            <person name="Mihaltcheva S."/>
            <person name="Hayes R.D."/>
            <person name="Rokhsar D."/>
        </authorList>
    </citation>
    <scope>NUCLEOTIDE SEQUENCE [LARGE SCALE GENOMIC DNA]</scope>
    <source>
        <strain evidence="4">cv. Goldsmith</strain>
    </source>
</reference>
<keyword evidence="4" id="KW-1185">Reference proteome</keyword>
<proteinExistence type="inferred from homology"/>
<accession>A0A2G5EN30</accession>
<organism evidence="3 4">
    <name type="scientific">Aquilegia coerulea</name>
    <name type="common">Rocky mountain columbine</name>
    <dbReference type="NCBI Taxonomy" id="218851"/>
    <lineage>
        <taxon>Eukaryota</taxon>
        <taxon>Viridiplantae</taxon>
        <taxon>Streptophyta</taxon>
        <taxon>Embryophyta</taxon>
        <taxon>Tracheophyta</taxon>
        <taxon>Spermatophyta</taxon>
        <taxon>Magnoliopsida</taxon>
        <taxon>Ranunculales</taxon>
        <taxon>Ranunculaceae</taxon>
        <taxon>Thalictroideae</taxon>
        <taxon>Aquilegia</taxon>
    </lineage>
</organism>
<dbReference type="Proteomes" id="UP000230069">
    <property type="component" value="Unassembled WGS sequence"/>
</dbReference>
<dbReference type="Pfam" id="PF00079">
    <property type="entry name" value="Serpin"/>
    <property type="match status" value="1"/>
</dbReference>
<dbReference type="Gene3D" id="2.30.39.10">
    <property type="entry name" value="Alpha-1-antitrypsin, domain 1"/>
    <property type="match status" value="1"/>
</dbReference>
<dbReference type="EMBL" id="KZ305023">
    <property type="protein sequence ID" value="PIA57110.1"/>
    <property type="molecule type" value="Genomic_DNA"/>
</dbReference>
<dbReference type="InterPro" id="IPR036186">
    <property type="entry name" value="Serpin_sf"/>
</dbReference>
<dbReference type="InParanoid" id="A0A2G5EN30"/>
<evidence type="ECO:0000313" key="3">
    <source>
        <dbReference type="EMBL" id="PIA57110.1"/>
    </source>
</evidence>
<dbReference type="InterPro" id="IPR000215">
    <property type="entry name" value="Serpin_fam"/>
</dbReference>
<dbReference type="InterPro" id="IPR042178">
    <property type="entry name" value="Serpin_sf_1"/>
</dbReference>
<dbReference type="InterPro" id="IPR023796">
    <property type="entry name" value="Serpin_dom"/>
</dbReference>
<dbReference type="OrthoDB" id="1063785at2759"/>
<name>A0A2G5EN30_AQUCA</name>
<dbReference type="AlphaFoldDB" id="A0A2G5EN30"/>
<evidence type="ECO:0000259" key="2">
    <source>
        <dbReference type="Pfam" id="PF00079"/>
    </source>
</evidence>